<organism evidence="2">
    <name type="scientific">hydrocarbon metagenome</name>
    <dbReference type="NCBI Taxonomy" id="938273"/>
    <lineage>
        <taxon>unclassified sequences</taxon>
        <taxon>metagenomes</taxon>
        <taxon>ecological metagenomes</taxon>
    </lineage>
</organism>
<feature type="domain" description="Xylose isomerase-like TIM barrel" evidence="1">
    <location>
        <begin position="42"/>
        <end position="223"/>
    </location>
</feature>
<dbReference type="InterPro" id="IPR050312">
    <property type="entry name" value="IolE/XylAMocC-like"/>
</dbReference>
<dbReference type="AlphaFoldDB" id="A0A0W8F2Y7"/>
<dbReference type="PANTHER" id="PTHR12110">
    <property type="entry name" value="HYDROXYPYRUVATE ISOMERASE"/>
    <property type="match status" value="1"/>
</dbReference>
<gene>
    <name evidence="2" type="ORF">ASZ90_015071</name>
</gene>
<evidence type="ECO:0000259" key="1">
    <source>
        <dbReference type="Pfam" id="PF01261"/>
    </source>
</evidence>
<dbReference type="Gene3D" id="3.20.20.150">
    <property type="entry name" value="Divalent-metal-dependent TIM barrel enzymes"/>
    <property type="match status" value="1"/>
</dbReference>
<dbReference type="SUPFAM" id="SSF51658">
    <property type="entry name" value="Xylose isomerase-like"/>
    <property type="match status" value="1"/>
</dbReference>
<dbReference type="PANTHER" id="PTHR12110:SF21">
    <property type="entry name" value="XYLOSE ISOMERASE-LIKE TIM BARREL DOMAIN-CONTAINING PROTEIN"/>
    <property type="match status" value="1"/>
</dbReference>
<evidence type="ECO:0000313" key="2">
    <source>
        <dbReference type="EMBL" id="KUG15254.1"/>
    </source>
</evidence>
<accession>A0A0W8F2Y7</accession>
<reference evidence="2" key="1">
    <citation type="journal article" date="2015" name="Proc. Natl. Acad. Sci. U.S.A.">
        <title>Networks of energetic and metabolic interactions define dynamics in microbial communities.</title>
        <authorList>
            <person name="Embree M."/>
            <person name="Liu J.K."/>
            <person name="Al-Bassam M.M."/>
            <person name="Zengler K."/>
        </authorList>
    </citation>
    <scope>NUCLEOTIDE SEQUENCE</scope>
</reference>
<protein>
    <recommendedName>
        <fullName evidence="1">Xylose isomerase-like TIM barrel domain-containing protein</fullName>
    </recommendedName>
</protein>
<name>A0A0W8F2Y7_9ZZZZ</name>
<proteinExistence type="predicted"/>
<dbReference type="InterPro" id="IPR036237">
    <property type="entry name" value="Xyl_isomerase-like_sf"/>
</dbReference>
<dbReference type="Pfam" id="PF01261">
    <property type="entry name" value="AP_endonuc_2"/>
    <property type="match status" value="1"/>
</dbReference>
<comment type="caution">
    <text evidence="2">The sequence shown here is derived from an EMBL/GenBank/DDBJ whole genome shotgun (WGS) entry which is preliminary data.</text>
</comment>
<sequence length="239" mass="26395">MFGVSSFCLHNEPLARALDQLAPVTDHVEIMDDGPHFIDSTELLASYSFRYSFHAPSRSINIAGIHEPIRRASVEVIGTCFSLAGEVGAPVVIHPGYFAWEQEREHALRQFHVSLTELRGIAEDCGVGFFIENMGNWNYFFLKDPGEIPALGEFDLALDVGHAHLNDCLDQFLSQPFRHVHLHDNNGKEDTHDPVGSGSIDFSRVMAAVRRIGATPVIEVATFEGVIESLNHLGLHVPG</sequence>
<dbReference type="EMBL" id="LNQE01001570">
    <property type="protein sequence ID" value="KUG15254.1"/>
    <property type="molecule type" value="Genomic_DNA"/>
</dbReference>
<dbReference type="InterPro" id="IPR013022">
    <property type="entry name" value="Xyl_isomerase-like_TIM-brl"/>
</dbReference>